<name>A0A3R7CAC1_CLOSI</name>
<sequence length="158" mass="17469">MCPVLDSPSRETTMTSPAEFTGSGFHTTLPSDCLTSSGLFPSFAWLCEKNPSRKLVNWHTKNVAKPVQPVECDQFIYRADECTYVSVVDSFLLFLCCSNPTSASRLPLSRLGQPDTIPVLVLPSGGMTAKHRKDFTAEQCDSLVFVISVLRLHHLPCF</sequence>
<dbReference type="InParanoid" id="A0A3R7CAC1"/>
<evidence type="ECO:0000313" key="1">
    <source>
        <dbReference type="EMBL" id="KAG5452514.1"/>
    </source>
</evidence>
<reference evidence="1 2" key="1">
    <citation type="journal article" date="2018" name="Biotechnol. Adv.">
        <title>Improved genomic resources and new bioinformatic workflow for the carcinogenic parasite Clonorchis sinensis: Biotechnological implications.</title>
        <authorList>
            <person name="Wang D."/>
            <person name="Korhonen P.K."/>
            <person name="Gasser R.B."/>
            <person name="Young N.D."/>
        </authorList>
    </citation>
    <scope>NUCLEOTIDE SEQUENCE [LARGE SCALE GENOMIC DNA]</scope>
    <source>
        <tissue evidence="1">Body</tissue>
    </source>
</reference>
<dbReference type="EMBL" id="NIRI02000042">
    <property type="protein sequence ID" value="KAG5452514.1"/>
    <property type="molecule type" value="Genomic_DNA"/>
</dbReference>
<protein>
    <submittedName>
        <fullName evidence="1">Uncharacterized protein</fullName>
    </submittedName>
</protein>
<proteinExistence type="predicted"/>
<dbReference type="AlphaFoldDB" id="A0A3R7CAC1"/>
<comment type="caution">
    <text evidence="1">The sequence shown here is derived from an EMBL/GenBank/DDBJ whole genome shotgun (WGS) entry which is preliminary data.</text>
</comment>
<organism evidence="1 2">
    <name type="scientific">Clonorchis sinensis</name>
    <name type="common">Chinese liver fluke</name>
    <dbReference type="NCBI Taxonomy" id="79923"/>
    <lineage>
        <taxon>Eukaryota</taxon>
        <taxon>Metazoa</taxon>
        <taxon>Spiralia</taxon>
        <taxon>Lophotrochozoa</taxon>
        <taxon>Platyhelminthes</taxon>
        <taxon>Trematoda</taxon>
        <taxon>Digenea</taxon>
        <taxon>Opisthorchiida</taxon>
        <taxon>Opisthorchiata</taxon>
        <taxon>Opisthorchiidae</taxon>
        <taxon>Clonorchis</taxon>
    </lineage>
</organism>
<evidence type="ECO:0000313" key="2">
    <source>
        <dbReference type="Proteomes" id="UP000286415"/>
    </source>
</evidence>
<keyword evidence="2" id="KW-1185">Reference proteome</keyword>
<dbReference type="Proteomes" id="UP000286415">
    <property type="component" value="Unassembled WGS sequence"/>
</dbReference>
<reference evidence="1 2" key="2">
    <citation type="journal article" date="2021" name="Genomics">
        <title>High-quality reference genome for Clonorchis sinensis.</title>
        <authorList>
            <person name="Young N.D."/>
            <person name="Stroehlein A.J."/>
            <person name="Kinkar L."/>
            <person name="Wang T."/>
            <person name="Sohn W.M."/>
            <person name="Chang B.C.H."/>
            <person name="Kaur P."/>
            <person name="Weisz D."/>
            <person name="Dudchenko O."/>
            <person name="Aiden E.L."/>
            <person name="Korhonen P.K."/>
            <person name="Gasser R.B."/>
        </authorList>
    </citation>
    <scope>NUCLEOTIDE SEQUENCE [LARGE SCALE GENOMIC DNA]</scope>
    <source>
        <strain evidence="1">Cs-k2</strain>
    </source>
</reference>
<gene>
    <name evidence="1" type="ORF">CSKR_103319</name>
</gene>
<accession>A0A3R7CAC1</accession>